<dbReference type="Pfam" id="PF04945">
    <property type="entry name" value="YHS"/>
    <property type="match status" value="1"/>
</dbReference>
<dbReference type="GO" id="GO:0008184">
    <property type="term" value="F:glycogen phosphorylase activity"/>
    <property type="evidence" value="ECO:0007669"/>
    <property type="project" value="InterPro"/>
</dbReference>
<proteinExistence type="inferred from homology"/>
<dbReference type="Gene3D" id="3.40.50.2000">
    <property type="entry name" value="Glycogen Phosphorylase B"/>
    <property type="match status" value="2"/>
</dbReference>
<name>A0A330L8S6_9BACT</name>
<dbReference type="PANTHER" id="PTHR42655">
    <property type="entry name" value="GLYCOGEN PHOSPHORYLASE"/>
    <property type="match status" value="1"/>
</dbReference>
<dbReference type="InterPro" id="IPR052182">
    <property type="entry name" value="Glycogen/Maltodextrin_Phosph"/>
</dbReference>
<protein>
    <submittedName>
        <fullName evidence="4">Similar to glycogen phosphorylase</fullName>
        <ecNumber evidence="4">2.4.1.1</ecNumber>
    </submittedName>
</protein>
<feature type="modified residue" description="N6-(pyridoxal phosphate)lysine" evidence="2">
    <location>
        <position position="518"/>
    </location>
</feature>
<keyword evidence="2" id="KW-0663">Pyridoxal phosphate</keyword>
<dbReference type="InterPro" id="IPR011017">
    <property type="entry name" value="TRASH_dom"/>
</dbReference>
<dbReference type="InterPro" id="IPR007029">
    <property type="entry name" value="YHS_dom"/>
</dbReference>
<dbReference type="InterPro" id="IPR011834">
    <property type="entry name" value="Agluc_phsphrylas"/>
</dbReference>
<organism evidence="4 5">
    <name type="scientific">Nitrospira lenta</name>
    <dbReference type="NCBI Taxonomy" id="1436998"/>
    <lineage>
        <taxon>Bacteria</taxon>
        <taxon>Pseudomonadati</taxon>
        <taxon>Nitrospirota</taxon>
        <taxon>Nitrospiria</taxon>
        <taxon>Nitrospirales</taxon>
        <taxon>Nitrospiraceae</taxon>
        <taxon>Nitrospira</taxon>
    </lineage>
</organism>
<dbReference type="NCBIfam" id="TIGR02094">
    <property type="entry name" value="more_P_ylases"/>
    <property type="match status" value="1"/>
</dbReference>
<evidence type="ECO:0000256" key="2">
    <source>
        <dbReference type="PIRSR" id="PIRSR000460-1"/>
    </source>
</evidence>
<dbReference type="Pfam" id="PF00343">
    <property type="entry name" value="Phosphorylase"/>
    <property type="match status" value="1"/>
</dbReference>
<dbReference type="Proteomes" id="UP000248168">
    <property type="component" value="Unassembled WGS sequence"/>
</dbReference>
<dbReference type="EC" id="2.4.1.1" evidence="4"/>
<dbReference type="FunCoup" id="A0A330L8S6">
    <property type="interactions" value="490"/>
</dbReference>
<dbReference type="InterPro" id="IPR009078">
    <property type="entry name" value="Ferritin-like_SF"/>
</dbReference>
<evidence type="ECO:0000259" key="3">
    <source>
        <dbReference type="SMART" id="SM00746"/>
    </source>
</evidence>
<keyword evidence="5" id="KW-1185">Reference proteome</keyword>
<evidence type="ECO:0000256" key="1">
    <source>
        <dbReference type="ARBA" id="ARBA00006047"/>
    </source>
</evidence>
<dbReference type="EMBL" id="OUNR01000019">
    <property type="protein sequence ID" value="SPP66340.1"/>
    <property type="molecule type" value="Genomic_DNA"/>
</dbReference>
<dbReference type="InParanoid" id="A0A330L8S6"/>
<dbReference type="GO" id="GO:0030170">
    <property type="term" value="F:pyridoxal phosphate binding"/>
    <property type="evidence" value="ECO:0007669"/>
    <property type="project" value="InterPro"/>
</dbReference>
<sequence>MNTVKDPVCGMMLPIGEGLSVVSQGQEFRFCSELCQRTFLARPERYAVASAGVALGATDVSRRIVYFSMEVATDEGMPTYSGGLGVLAGDTLRSCADLKIPIVAVSLLYRRGYFEQHLDEWGNQHEQPVQWDPSKLARLLPATVRVSIEGRPVVVQAWQYDITGLTGYVIPLLLLDTNVEENAAGDRDLTSDLYGGDERYRLAQEVVLGIGGVRMLRALGYTHIERFHMNEGHAAVLALELLGERKQGEQAAWDFDGVRRACIFTTHTPVPAGHDQFSYELVKQMLGDTTPLEVLQMLGGRDRLNMTLLALNMSTYVNGVAKRHGEVSQDMFPGYAIDSITNGVHSATWTAPSFQQLYDRHIPGWRTDPFALRHAISIPTQEIWAAHVDAKRRLLGEVRKRTPVPFRDDALTIGFARRATQYKRAELVFSEPSQLIDMARTVGPIQFMFAGKAHPKDESGKEIIRRIIRIAEQLKLEIPIVYLVDYDLDLAKLLTSGVDLWLNTPLRPLEASGTSGMKAAHNGVPSLSVLDGWWVEGYVEGVTGWSIGRGASDAPSREGSGAQDARELYDKLRGVIAPLFYQDRARWSEIMRSTIAFNASFFNTHRMVQQYTANAYV</sequence>
<dbReference type="AlphaFoldDB" id="A0A330L8S6"/>
<reference evidence="5" key="1">
    <citation type="submission" date="2018-04" db="EMBL/GenBank/DDBJ databases">
        <authorList>
            <person name="Lucker S."/>
            <person name="Sakoula D."/>
        </authorList>
    </citation>
    <scope>NUCLEOTIDE SEQUENCE [LARGE SCALE GENOMIC DNA]</scope>
</reference>
<comment type="similarity">
    <text evidence="1">Belongs to the glycogen phosphorylase family.</text>
</comment>
<dbReference type="PIRSF" id="PIRSF000460">
    <property type="entry name" value="Pprylas_GlgP"/>
    <property type="match status" value="1"/>
</dbReference>
<dbReference type="PANTHER" id="PTHR42655:SF1">
    <property type="entry name" value="GLYCOGEN PHOSPHORYLASE"/>
    <property type="match status" value="1"/>
</dbReference>
<dbReference type="GO" id="GO:0005975">
    <property type="term" value="P:carbohydrate metabolic process"/>
    <property type="evidence" value="ECO:0007669"/>
    <property type="project" value="InterPro"/>
</dbReference>
<keyword evidence="4" id="KW-0808">Transferase</keyword>
<dbReference type="InterPro" id="IPR000811">
    <property type="entry name" value="Glyco_trans_35"/>
</dbReference>
<dbReference type="SUPFAM" id="SSF47240">
    <property type="entry name" value="Ferritin-like"/>
    <property type="match status" value="1"/>
</dbReference>
<dbReference type="OrthoDB" id="9760804at2"/>
<keyword evidence="4" id="KW-0328">Glycosyltransferase</keyword>
<accession>A0A330L8S6</accession>
<evidence type="ECO:0000313" key="5">
    <source>
        <dbReference type="Proteomes" id="UP000248168"/>
    </source>
</evidence>
<dbReference type="SUPFAM" id="SSF53756">
    <property type="entry name" value="UDP-Glycosyltransferase/glycogen phosphorylase"/>
    <property type="match status" value="1"/>
</dbReference>
<evidence type="ECO:0000313" key="4">
    <source>
        <dbReference type="EMBL" id="SPP66340.1"/>
    </source>
</evidence>
<dbReference type="SMART" id="SM00746">
    <property type="entry name" value="TRASH"/>
    <property type="match status" value="1"/>
</dbReference>
<feature type="domain" description="TRASH" evidence="3">
    <location>
        <begin position="6"/>
        <end position="43"/>
    </location>
</feature>
<dbReference type="RefSeq" id="WP_121990511.1">
    <property type="nucleotide sequence ID" value="NZ_OUNR01000019.1"/>
</dbReference>
<gene>
    <name evidence="4" type="primary">glgP</name>
    <name evidence="4" type="ORF">NITLEN_60143</name>
</gene>